<evidence type="ECO:0000313" key="1">
    <source>
        <dbReference type="EMBL" id="SDL66580.1"/>
    </source>
</evidence>
<dbReference type="GO" id="GO:0016740">
    <property type="term" value="F:transferase activity"/>
    <property type="evidence" value="ECO:0007669"/>
    <property type="project" value="UniProtKB-KW"/>
</dbReference>
<dbReference type="EMBL" id="FNGP01000004">
    <property type="protein sequence ID" value="SDL66580.1"/>
    <property type="molecule type" value="Genomic_DNA"/>
</dbReference>
<dbReference type="AlphaFoldDB" id="A0A1G9LX14"/>
<dbReference type="SUPFAM" id="SSF53756">
    <property type="entry name" value="UDP-Glycosyltransferase/glycogen phosphorylase"/>
    <property type="match status" value="1"/>
</dbReference>
<keyword evidence="1" id="KW-0808">Transferase</keyword>
<name>A0A1G9LX14_9ACTN</name>
<organism evidence="1 2">
    <name type="scientific">Tessaracoccus oleiagri</name>
    <dbReference type="NCBI Taxonomy" id="686624"/>
    <lineage>
        <taxon>Bacteria</taxon>
        <taxon>Bacillati</taxon>
        <taxon>Actinomycetota</taxon>
        <taxon>Actinomycetes</taxon>
        <taxon>Propionibacteriales</taxon>
        <taxon>Propionibacteriaceae</taxon>
        <taxon>Tessaracoccus</taxon>
    </lineage>
</organism>
<gene>
    <name evidence="1" type="ORF">SAMN04488242_2387</name>
</gene>
<sequence length="429" mass="45862">MGGVTDAGPRTRTFLVASTPITAHTLNASKFVAGLAAAGHRVLWYAAESYRTEADRCGARFLAQSALPPGTGVAERPAGELRRIRSIYRELVVGPAAAQLEELGRLLADVPIDAVLSDTLMPSAAVLAARRGVPWATFGDGPLLWRDEDTPPFGSGLAPLPGPLGRHRNRNVQRLVDHVLLGPVFRDLQPLRAAAGLPALGNWQEAVMSDALHLQGCVPGFEYPRRGLPDHIRFVGALGPALAVGDPVPERLRRAARSRRLAFVTQGTMRADLRELVLSMCRALVEEDFDVLVGGVADGPWNRWPGRVSALRWVDYGAALGEADLFVTNGGYTGVTMAVAAGVPVVQAGSSEEKADIGARVAWAGVGARLRSARRPGWWLRAVVRRVMDSPGRRAASRRLAAEFADHDAARLGAELLVSLAVRGRAIRA</sequence>
<dbReference type="Proteomes" id="UP000199475">
    <property type="component" value="Unassembled WGS sequence"/>
</dbReference>
<proteinExistence type="predicted"/>
<accession>A0A1G9LX14</accession>
<dbReference type="Gene3D" id="3.40.50.2000">
    <property type="entry name" value="Glycogen Phosphorylase B"/>
    <property type="match status" value="2"/>
</dbReference>
<dbReference type="STRING" id="686624.SAMN04488242_2387"/>
<reference evidence="1 2" key="1">
    <citation type="submission" date="2016-10" db="EMBL/GenBank/DDBJ databases">
        <authorList>
            <person name="de Groot N.N."/>
        </authorList>
    </citation>
    <scope>NUCLEOTIDE SEQUENCE [LARGE SCALE GENOMIC DNA]</scope>
    <source>
        <strain evidence="1 2">CGMCC 1.9159</strain>
    </source>
</reference>
<evidence type="ECO:0000313" key="2">
    <source>
        <dbReference type="Proteomes" id="UP000199475"/>
    </source>
</evidence>
<keyword evidence="2" id="KW-1185">Reference proteome</keyword>
<protein>
    <submittedName>
        <fullName evidence="1">UDP:flavonoid glycosyltransferase YjiC, YdhE family</fullName>
    </submittedName>
</protein>